<evidence type="ECO:0000256" key="1">
    <source>
        <dbReference type="ARBA" id="ARBA00022801"/>
    </source>
</evidence>
<dbReference type="GO" id="GO:0000272">
    <property type="term" value="P:polysaccharide catabolic process"/>
    <property type="evidence" value="ECO:0007669"/>
    <property type="project" value="UniProtKB-KW"/>
</dbReference>
<feature type="chain" id="PRO_5020461053" description="GH10 domain-containing protein" evidence="5">
    <location>
        <begin position="23"/>
        <end position="88"/>
    </location>
</feature>
<comment type="caution">
    <text evidence="7">The sequence shown here is derived from an EMBL/GenBank/DDBJ whole genome shotgun (WGS) entry which is preliminary data.</text>
</comment>
<accession>A0A4V2ZBC5</accession>
<evidence type="ECO:0000313" key="8">
    <source>
        <dbReference type="Proteomes" id="UP000295136"/>
    </source>
</evidence>
<proteinExistence type="predicted"/>
<keyword evidence="8" id="KW-1185">Reference proteome</keyword>
<dbReference type="EMBL" id="SMLD01000028">
    <property type="protein sequence ID" value="TDE55738.1"/>
    <property type="molecule type" value="Genomic_DNA"/>
</dbReference>
<dbReference type="InterPro" id="IPR001000">
    <property type="entry name" value="GH10_dom"/>
</dbReference>
<dbReference type="SUPFAM" id="SSF51445">
    <property type="entry name" value="(Trans)glycosidases"/>
    <property type="match status" value="1"/>
</dbReference>
<feature type="compositionally biased region" description="Polar residues" evidence="4">
    <location>
        <begin position="74"/>
        <end position="88"/>
    </location>
</feature>
<keyword evidence="2" id="KW-0119">Carbohydrate metabolism</keyword>
<dbReference type="GO" id="GO:0004553">
    <property type="term" value="F:hydrolase activity, hydrolyzing O-glycosyl compounds"/>
    <property type="evidence" value="ECO:0007669"/>
    <property type="project" value="InterPro"/>
</dbReference>
<organism evidence="7 8">
    <name type="scientific">Nonomuraea mesophila</name>
    <dbReference type="NCBI Taxonomy" id="2530382"/>
    <lineage>
        <taxon>Bacteria</taxon>
        <taxon>Bacillati</taxon>
        <taxon>Actinomycetota</taxon>
        <taxon>Actinomycetes</taxon>
        <taxon>Streptosporangiales</taxon>
        <taxon>Streptosporangiaceae</taxon>
        <taxon>Nonomuraea</taxon>
    </lineage>
</organism>
<dbReference type="Gene3D" id="3.20.20.80">
    <property type="entry name" value="Glycosidases"/>
    <property type="match status" value="1"/>
</dbReference>
<feature type="signal peptide" evidence="5">
    <location>
        <begin position="1"/>
        <end position="22"/>
    </location>
</feature>
<protein>
    <recommendedName>
        <fullName evidence="6">GH10 domain-containing protein</fullName>
    </recommendedName>
</protein>
<dbReference type="InterPro" id="IPR017853">
    <property type="entry name" value="GH"/>
</dbReference>
<evidence type="ECO:0000256" key="2">
    <source>
        <dbReference type="ARBA" id="ARBA00023277"/>
    </source>
</evidence>
<evidence type="ECO:0000259" key="6">
    <source>
        <dbReference type="Pfam" id="PF00331"/>
    </source>
</evidence>
<evidence type="ECO:0000256" key="4">
    <source>
        <dbReference type="SAM" id="MobiDB-lite"/>
    </source>
</evidence>
<evidence type="ECO:0000256" key="3">
    <source>
        <dbReference type="ARBA" id="ARBA00023326"/>
    </source>
</evidence>
<keyword evidence="3" id="KW-0624">Polysaccharide degradation</keyword>
<dbReference type="Pfam" id="PF00331">
    <property type="entry name" value="Glyco_hydro_10"/>
    <property type="match status" value="1"/>
</dbReference>
<dbReference type="AlphaFoldDB" id="A0A4V2ZBC5"/>
<keyword evidence="1" id="KW-0378">Hydrolase</keyword>
<feature type="region of interest" description="Disordered" evidence="4">
    <location>
        <begin position="66"/>
        <end position="88"/>
    </location>
</feature>
<gene>
    <name evidence="7" type="ORF">E1295_13490</name>
</gene>
<reference evidence="7 8" key="1">
    <citation type="submission" date="2019-03" db="EMBL/GenBank/DDBJ databases">
        <title>Draft genome sequences of novel Actinobacteria.</title>
        <authorList>
            <person name="Sahin N."/>
            <person name="Ay H."/>
            <person name="Saygin H."/>
        </authorList>
    </citation>
    <scope>NUCLEOTIDE SEQUENCE [LARGE SCALE GENOMIC DNA]</scope>
    <source>
        <strain evidence="7 8">6K102</strain>
    </source>
</reference>
<dbReference type="Proteomes" id="UP000295136">
    <property type="component" value="Unassembled WGS sequence"/>
</dbReference>
<feature type="domain" description="GH10" evidence="6">
    <location>
        <begin position="30"/>
        <end position="79"/>
    </location>
</feature>
<evidence type="ECO:0000256" key="5">
    <source>
        <dbReference type="SAM" id="SignalP"/>
    </source>
</evidence>
<name>A0A4V2ZBC5_9ACTN</name>
<sequence length="88" mass="9235">MHPRRRTGRCRPVCGAPSPVNAASTLGASAAERGGRYFGAAIAAGELGDTTYVNILNREFNQVTAENEMKWDSASPTSASTYGSPNST</sequence>
<evidence type="ECO:0000313" key="7">
    <source>
        <dbReference type="EMBL" id="TDE55738.1"/>
    </source>
</evidence>
<keyword evidence="5" id="KW-0732">Signal</keyword>